<feature type="signal peptide" evidence="2">
    <location>
        <begin position="1"/>
        <end position="27"/>
    </location>
</feature>
<feature type="region of interest" description="Disordered" evidence="1">
    <location>
        <begin position="30"/>
        <end position="61"/>
    </location>
</feature>
<proteinExistence type="predicted"/>
<reference evidence="3 4" key="1">
    <citation type="journal article" date="2009" name="Int. J. Syst. Evol. Microbiol.">
        <title>Paenibacillus contaminans sp. nov., isolated from a contaminated laboratory plate.</title>
        <authorList>
            <person name="Chou J.H."/>
            <person name="Lee J.H."/>
            <person name="Lin M.C."/>
            <person name="Chang P.S."/>
            <person name="Arun A.B."/>
            <person name="Young C.C."/>
            <person name="Chen W.M."/>
        </authorList>
    </citation>
    <scope>NUCLEOTIDE SEQUENCE [LARGE SCALE GENOMIC DNA]</scope>
    <source>
        <strain evidence="3 4">CKOBP-6</strain>
    </source>
</reference>
<gene>
    <name evidence="3" type="ORF">DQG23_41440</name>
</gene>
<evidence type="ECO:0000256" key="2">
    <source>
        <dbReference type="SAM" id="SignalP"/>
    </source>
</evidence>
<organism evidence="3 4">
    <name type="scientific">Paenibacillus contaminans</name>
    <dbReference type="NCBI Taxonomy" id="450362"/>
    <lineage>
        <taxon>Bacteria</taxon>
        <taxon>Bacillati</taxon>
        <taxon>Bacillota</taxon>
        <taxon>Bacilli</taxon>
        <taxon>Bacillales</taxon>
        <taxon>Paenibacillaceae</taxon>
        <taxon>Paenibacillus</taxon>
    </lineage>
</organism>
<evidence type="ECO:0000313" key="4">
    <source>
        <dbReference type="Proteomes" id="UP000250369"/>
    </source>
</evidence>
<feature type="chain" id="PRO_5039429705" description="ABC transporter substrate-binding protein" evidence="2">
    <location>
        <begin position="28"/>
        <end position="548"/>
    </location>
</feature>
<keyword evidence="4" id="KW-1185">Reference proteome</keyword>
<protein>
    <recommendedName>
        <fullName evidence="5">ABC transporter substrate-binding protein</fullName>
    </recommendedName>
</protein>
<dbReference type="Gene3D" id="3.40.190.10">
    <property type="entry name" value="Periplasmic binding protein-like II"/>
    <property type="match status" value="2"/>
</dbReference>
<comment type="caution">
    <text evidence="3">The sequence shown here is derived from an EMBL/GenBank/DDBJ whole genome shotgun (WGS) entry which is preliminary data.</text>
</comment>
<evidence type="ECO:0008006" key="5">
    <source>
        <dbReference type="Google" id="ProtNLM"/>
    </source>
</evidence>
<feature type="compositionally biased region" description="Low complexity" evidence="1">
    <location>
        <begin position="42"/>
        <end position="57"/>
    </location>
</feature>
<evidence type="ECO:0000256" key="1">
    <source>
        <dbReference type="SAM" id="MobiDB-lite"/>
    </source>
</evidence>
<accession>A0A329LJM5</accession>
<dbReference type="PANTHER" id="PTHR43649:SF12">
    <property type="entry name" value="DIACETYLCHITOBIOSE BINDING PROTEIN DASA"/>
    <property type="match status" value="1"/>
</dbReference>
<sequence>MIREGLNAMKKLNASITLLLLSSAVLSACSGKESGNSPSPEGSAGNSPGSTAAGSAAPDKSKRETIEIYSYTQNANASLPAGDSDFVKKAIEEKFNVNLKLTYNMLEGDDRYNKLNVRLASNDSPDLVLANGLKALEYKNNKMLVDLNEYIAPEKQPAYFKWFTPEVVFKRFSMDKTKPEIQRIPIPVLKKSPVSWYVRQDWLDKLNLKVPANLEEFMKVAHAFTYDDPDGNGKKDTYGFSVSANGSGITFDWPQWMANGIEGVLYVKDNKLVHFQMDYRVQDVLRDINKMVKDGSVDPDWFLQKGTAHIDKAIQGRVGMVRDYGGQFGLASVPSSPAARSKEVNPNAKWTAFNAIDGVPGFQENLPSLSVVVTKIAAKNKEKVETAFKILDYLTSEEGYLLTHYGKEGVHYTRNGKVITLIPEAMKRDFEDKGDWLKAIYQVFTPEEPETLGFEVVDPRQTAEEREMLKKIKSYPISAPIGTNVSPPEGVDLVNQAKLENETMAKIALGELPAEQWKTVLDKILNEMGGQKLLDAYTEQIRAAGAIK</sequence>
<dbReference type="Pfam" id="PF13416">
    <property type="entry name" value="SBP_bac_8"/>
    <property type="match status" value="1"/>
</dbReference>
<keyword evidence="2" id="KW-0732">Signal</keyword>
<name>A0A329LJM5_9BACL</name>
<dbReference type="InterPro" id="IPR006059">
    <property type="entry name" value="SBP"/>
</dbReference>
<dbReference type="EMBL" id="QMFB01000064">
    <property type="protein sequence ID" value="RAV08171.1"/>
    <property type="molecule type" value="Genomic_DNA"/>
</dbReference>
<dbReference type="SUPFAM" id="SSF53850">
    <property type="entry name" value="Periplasmic binding protein-like II"/>
    <property type="match status" value="1"/>
</dbReference>
<evidence type="ECO:0000313" key="3">
    <source>
        <dbReference type="EMBL" id="RAV08171.1"/>
    </source>
</evidence>
<dbReference type="InterPro" id="IPR050490">
    <property type="entry name" value="Bact_solute-bd_prot1"/>
</dbReference>
<dbReference type="PANTHER" id="PTHR43649">
    <property type="entry name" value="ARABINOSE-BINDING PROTEIN-RELATED"/>
    <property type="match status" value="1"/>
</dbReference>
<dbReference type="PROSITE" id="PS51257">
    <property type="entry name" value="PROKAR_LIPOPROTEIN"/>
    <property type="match status" value="1"/>
</dbReference>
<dbReference type="Proteomes" id="UP000250369">
    <property type="component" value="Unassembled WGS sequence"/>
</dbReference>
<dbReference type="AlphaFoldDB" id="A0A329LJM5"/>